<dbReference type="RefSeq" id="WP_114410149.1">
    <property type="nucleotide sequence ID" value="NZ_QOWE01000044.1"/>
</dbReference>
<feature type="compositionally biased region" description="Basic and acidic residues" evidence="1">
    <location>
        <begin position="115"/>
        <end position="157"/>
    </location>
</feature>
<dbReference type="EMBL" id="QOWE01000044">
    <property type="protein sequence ID" value="RCR65501.1"/>
    <property type="molecule type" value="Genomic_DNA"/>
</dbReference>
<accession>A0A368JHC5</accession>
<gene>
    <name evidence="2" type="ORF">DUE52_31635</name>
</gene>
<reference evidence="2 3" key="1">
    <citation type="submission" date="2018-07" db="EMBL/GenBank/DDBJ databases">
        <title>Genome analysis of Larkinella rosea.</title>
        <authorList>
            <person name="Zhou Z."/>
            <person name="Wang G."/>
        </authorList>
    </citation>
    <scope>NUCLEOTIDE SEQUENCE [LARGE SCALE GENOMIC DNA]</scope>
    <source>
        <strain evidence="3">zzj9</strain>
    </source>
</reference>
<feature type="compositionally biased region" description="Polar residues" evidence="1">
    <location>
        <begin position="76"/>
        <end position="97"/>
    </location>
</feature>
<comment type="caution">
    <text evidence="2">The sequence shown here is derived from an EMBL/GenBank/DDBJ whole genome shotgun (WGS) entry which is preliminary data.</text>
</comment>
<dbReference type="AlphaFoldDB" id="A0A368JHC5"/>
<name>A0A368JHC5_9BACT</name>
<evidence type="ECO:0000313" key="3">
    <source>
        <dbReference type="Proteomes" id="UP000253383"/>
    </source>
</evidence>
<feature type="compositionally biased region" description="Basic and acidic residues" evidence="1">
    <location>
        <begin position="1"/>
        <end position="21"/>
    </location>
</feature>
<dbReference type="OrthoDB" id="953632at2"/>
<sequence length="157" mass="17125">MEKDKDINEEDIAAKDNRNRSGQENSANGQDGVAVRGGEDGRNDRFMGSTDMDSANGLLRFNDQDDNNPKDDVTEEGQQNIAGFKTNTSTVEVTTSGPDDYASAEEVPTPKAQKKAKEQDKADKNAGSEQTKSARDQEKKEEDVAHTGTSTDHKPVY</sequence>
<organism evidence="2 3">
    <name type="scientific">Larkinella punicea</name>
    <dbReference type="NCBI Taxonomy" id="2315727"/>
    <lineage>
        <taxon>Bacteria</taxon>
        <taxon>Pseudomonadati</taxon>
        <taxon>Bacteroidota</taxon>
        <taxon>Cytophagia</taxon>
        <taxon>Cytophagales</taxon>
        <taxon>Spirosomataceae</taxon>
        <taxon>Larkinella</taxon>
    </lineage>
</organism>
<dbReference type="Proteomes" id="UP000253383">
    <property type="component" value="Unassembled WGS sequence"/>
</dbReference>
<evidence type="ECO:0000256" key="1">
    <source>
        <dbReference type="SAM" id="MobiDB-lite"/>
    </source>
</evidence>
<evidence type="ECO:0000313" key="2">
    <source>
        <dbReference type="EMBL" id="RCR65501.1"/>
    </source>
</evidence>
<feature type="region of interest" description="Disordered" evidence="1">
    <location>
        <begin position="1"/>
        <end position="157"/>
    </location>
</feature>
<keyword evidence="3" id="KW-1185">Reference proteome</keyword>
<protein>
    <submittedName>
        <fullName evidence="2">Uncharacterized protein</fullName>
    </submittedName>
</protein>
<proteinExistence type="predicted"/>